<dbReference type="EMBL" id="JANLCK010000002">
    <property type="protein sequence ID" value="MCS5724884.1"/>
    <property type="molecule type" value="Genomic_DNA"/>
</dbReference>
<evidence type="ECO:0000259" key="1">
    <source>
        <dbReference type="Pfam" id="PF12697"/>
    </source>
</evidence>
<organism evidence="2 3">
    <name type="scientific">Herbiconiux oxytropis</name>
    <dbReference type="NCBI Taxonomy" id="2970915"/>
    <lineage>
        <taxon>Bacteria</taxon>
        <taxon>Bacillati</taxon>
        <taxon>Actinomycetota</taxon>
        <taxon>Actinomycetes</taxon>
        <taxon>Micrococcales</taxon>
        <taxon>Microbacteriaceae</taxon>
        <taxon>Herbiconiux</taxon>
    </lineage>
</organism>
<dbReference type="RefSeq" id="WP_259525355.1">
    <property type="nucleotide sequence ID" value="NZ_JANLCK010000002.1"/>
</dbReference>
<dbReference type="PANTHER" id="PTHR43798">
    <property type="entry name" value="MONOACYLGLYCEROL LIPASE"/>
    <property type="match status" value="1"/>
</dbReference>
<evidence type="ECO:0000313" key="2">
    <source>
        <dbReference type="EMBL" id="MCS5724884.1"/>
    </source>
</evidence>
<comment type="caution">
    <text evidence="2">The sequence shown here is derived from an EMBL/GenBank/DDBJ whole genome shotgun (WGS) entry which is preliminary data.</text>
</comment>
<reference evidence="2" key="1">
    <citation type="submission" date="2022-08" db="EMBL/GenBank/DDBJ databases">
        <authorList>
            <person name="Deng Y."/>
            <person name="Han X.-F."/>
            <person name="Zhang Y.-Q."/>
        </authorList>
    </citation>
    <scope>NUCLEOTIDE SEQUENCE</scope>
    <source>
        <strain evidence="2">CPCC 203407</strain>
    </source>
</reference>
<sequence>MPERRQPPTTLERSVTVGEMEFRAFSTAPPPTRGDQVGAAAHPVHVLVHGIGASHRYLSRLHAELALHGEVHSIDLPGFGGLPKPGHSPSVAEMAKALGAALDLLGVPAGVLLGHSMGAQWVVELAVQRPDRATGVVIIGPVADDRHRSLPAQALALGIDILVEPPDVDVVVLLDYLRCGPAWFLRQSRPMLTYPIERRVADLAVPLLVMRGGLDPIAGIAWCRRLRDRAADGRLAVVPGHHHVVQHTAPRAVASAVLSLGAGAAARATGT</sequence>
<dbReference type="Gene3D" id="3.40.50.1820">
    <property type="entry name" value="alpha/beta hydrolase"/>
    <property type="match status" value="2"/>
</dbReference>
<keyword evidence="3" id="KW-1185">Reference proteome</keyword>
<dbReference type="InterPro" id="IPR050266">
    <property type="entry name" value="AB_hydrolase_sf"/>
</dbReference>
<accession>A0AA41XAY1</accession>
<dbReference type="PANTHER" id="PTHR43798:SF33">
    <property type="entry name" value="HYDROLASE, PUTATIVE (AFU_ORTHOLOGUE AFUA_2G14860)-RELATED"/>
    <property type="match status" value="1"/>
</dbReference>
<dbReference type="Pfam" id="PF12697">
    <property type="entry name" value="Abhydrolase_6"/>
    <property type="match status" value="1"/>
</dbReference>
<protein>
    <submittedName>
        <fullName evidence="2">Alpha/beta hydrolase</fullName>
    </submittedName>
</protein>
<dbReference type="GO" id="GO:0016020">
    <property type="term" value="C:membrane"/>
    <property type="evidence" value="ECO:0007669"/>
    <property type="project" value="TreeGrafter"/>
</dbReference>
<dbReference type="InterPro" id="IPR000073">
    <property type="entry name" value="AB_hydrolase_1"/>
</dbReference>
<dbReference type="InterPro" id="IPR029058">
    <property type="entry name" value="AB_hydrolase_fold"/>
</dbReference>
<dbReference type="Proteomes" id="UP001165587">
    <property type="component" value="Unassembled WGS sequence"/>
</dbReference>
<gene>
    <name evidence="2" type="ORF">N1028_03140</name>
</gene>
<keyword evidence="2" id="KW-0378">Hydrolase</keyword>
<dbReference type="GO" id="GO:0016787">
    <property type="term" value="F:hydrolase activity"/>
    <property type="evidence" value="ECO:0007669"/>
    <property type="project" value="UniProtKB-KW"/>
</dbReference>
<dbReference type="SUPFAM" id="SSF53474">
    <property type="entry name" value="alpha/beta-Hydrolases"/>
    <property type="match status" value="1"/>
</dbReference>
<proteinExistence type="predicted"/>
<evidence type="ECO:0000313" key="3">
    <source>
        <dbReference type="Proteomes" id="UP001165587"/>
    </source>
</evidence>
<name>A0AA41XAY1_9MICO</name>
<dbReference type="AlphaFoldDB" id="A0AA41XAY1"/>
<feature type="domain" description="AB hydrolase-1" evidence="1">
    <location>
        <begin position="46"/>
        <end position="256"/>
    </location>
</feature>